<gene>
    <name evidence="1" type="ORF">CEXT_459001</name>
</gene>
<organism evidence="1 2">
    <name type="scientific">Caerostris extrusa</name>
    <name type="common">Bark spider</name>
    <name type="synonym">Caerostris bankana</name>
    <dbReference type="NCBI Taxonomy" id="172846"/>
    <lineage>
        <taxon>Eukaryota</taxon>
        <taxon>Metazoa</taxon>
        <taxon>Ecdysozoa</taxon>
        <taxon>Arthropoda</taxon>
        <taxon>Chelicerata</taxon>
        <taxon>Arachnida</taxon>
        <taxon>Araneae</taxon>
        <taxon>Araneomorphae</taxon>
        <taxon>Entelegynae</taxon>
        <taxon>Araneoidea</taxon>
        <taxon>Araneidae</taxon>
        <taxon>Caerostris</taxon>
    </lineage>
</organism>
<dbReference type="AlphaFoldDB" id="A0AAV4MJM8"/>
<dbReference type="Proteomes" id="UP001054945">
    <property type="component" value="Unassembled WGS sequence"/>
</dbReference>
<name>A0AAV4MJM8_CAEEX</name>
<accession>A0AAV4MJM8</accession>
<proteinExistence type="predicted"/>
<sequence length="70" mass="7820">MCLKHNPRIIKSAISPGCIIFQITDVTVIKVGNVPLPHIYGGNNLYMDNPMMLPFPMMTDRHGRIRGLGD</sequence>
<protein>
    <submittedName>
        <fullName evidence="1">Uncharacterized protein</fullName>
    </submittedName>
</protein>
<keyword evidence="2" id="KW-1185">Reference proteome</keyword>
<comment type="caution">
    <text evidence="1">The sequence shown here is derived from an EMBL/GenBank/DDBJ whole genome shotgun (WGS) entry which is preliminary data.</text>
</comment>
<dbReference type="EMBL" id="BPLR01019708">
    <property type="protein sequence ID" value="GIX71009.1"/>
    <property type="molecule type" value="Genomic_DNA"/>
</dbReference>
<evidence type="ECO:0000313" key="1">
    <source>
        <dbReference type="EMBL" id="GIX71009.1"/>
    </source>
</evidence>
<evidence type="ECO:0000313" key="2">
    <source>
        <dbReference type="Proteomes" id="UP001054945"/>
    </source>
</evidence>
<reference evidence="1 2" key="1">
    <citation type="submission" date="2021-06" db="EMBL/GenBank/DDBJ databases">
        <title>Caerostris extrusa draft genome.</title>
        <authorList>
            <person name="Kono N."/>
            <person name="Arakawa K."/>
        </authorList>
    </citation>
    <scope>NUCLEOTIDE SEQUENCE [LARGE SCALE GENOMIC DNA]</scope>
</reference>